<evidence type="ECO:0000256" key="5">
    <source>
        <dbReference type="ARBA" id="ARBA00022679"/>
    </source>
</evidence>
<proteinExistence type="inferred from homology"/>
<dbReference type="Gene3D" id="1.10.10.60">
    <property type="entry name" value="Homeodomain-like"/>
    <property type="match status" value="1"/>
</dbReference>
<dbReference type="STRING" id="1121884.SAMN02745131_03447"/>
<dbReference type="InterPro" id="IPR001497">
    <property type="entry name" value="MethylDNA_cys_MeTrfase_AS"/>
</dbReference>
<dbReference type="InterPro" id="IPR008332">
    <property type="entry name" value="MethylG_MeTrfase_N"/>
</dbReference>
<evidence type="ECO:0000256" key="1">
    <source>
        <dbReference type="ARBA" id="ARBA00001286"/>
    </source>
</evidence>
<keyword evidence="6" id="KW-0227">DNA damage</keyword>
<keyword evidence="9" id="KW-0234">DNA repair</keyword>
<dbReference type="EC" id="2.1.1.63" evidence="3"/>
<keyword evidence="8" id="KW-0804">Transcription</keyword>
<dbReference type="SUPFAM" id="SSF46689">
    <property type="entry name" value="Homeodomain-like"/>
    <property type="match status" value="2"/>
</dbReference>
<dbReference type="SUPFAM" id="SSF46767">
    <property type="entry name" value="Methylated DNA-protein cysteine methyltransferase, C-terminal domain"/>
    <property type="match status" value="1"/>
</dbReference>
<dbReference type="EMBL" id="FQUU01000017">
    <property type="protein sequence ID" value="SHF74957.1"/>
    <property type="molecule type" value="Genomic_DNA"/>
</dbReference>
<dbReference type="NCBIfam" id="TIGR00589">
    <property type="entry name" value="ogt"/>
    <property type="match status" value="1"/>
</dbReference>
<dbReference type="Proteomes" id="UP000184048">
    <property type="component" value="Unassembled WGS sequence"/>
</dbReference>
<dbReference type="OrthoDB" id="9802228at2"/>
<dbReference type="Pfam" id="PF01035">
    <property type="entry name" value="DNA_binding_1"/>
    <property type="match status" value="1"/>
</dbReference>
<evidence type="ECO:0000256" key="6">
    <source>
        <dbReference type="ARBA" id="ARBA00022763"/>
    </source>
</evidence>
<dbReference type="GO" id="GO:0032259">
    <property type="term" value="P:methylation"/>
    <property type="evidence" value="ECO:0007669"/>
    <property type="project" value="UniProtKB-KW"/>
</dbReference>
<dbReference type="Gene3D" id="3.30.160.70">
    <property type="entry name" value="Methylated DNA-protein cysteine methyltransferase domain"/>
    <property type="match status" value="1"/>
</dbReference>
<comment type="catalytic activity">
    <reaction evidence="10">
        <text>a 6-O-methyl-2'-deoxyguanosine in DNA + L-cysteinyl-[protein] = S-methyl-L-cysteinyl-[protein] + a 2'-deoxyguanosine in DNA</text>
        <dbReference type="Rhea" id="RHEA:24000"/>
        <dbReference type="Rhea" id="RHEA-COMP:10131"/>
        <dbReference type="Rhea" id="RHEA-COMP:10132"/>
        <dbReference type="Rhea" id="RHEA-COMP:11367"/>
        <dbReference type="Rhea" id="RHEA-COMP:11368"/>
        <dbReference type="ChEBI" id="CHEBI:29950"/>
        <dbReference type="ChEBI" id="CHEBI:82612"/>
        <dbReference type="ChEBI" id="CHEBI:85445"/>
        <dbReference type="ChEBI" id="CHEBI:85448"/>
        <dbReference type="EC" id="2.1.1.63"/>
    </reaction>
</comment>
<protein>
    <recommendedName>
        <fullName evidence="3">methylated-DNA--[protein]-cysteine S-methyltransferase</fullName>
        <ecNumber evidence="3">2.1.1.63</ecNumber>
    </recommendedName>
</protein>
<keyword evidence="4 12" id="KW-0489">Methyltransferase</keyword>
<dbReference type="Gene3D" id="1.10.10.10">
    <property type="entry name" value="Winged helix-like DNA-binding domain superfamily/Winged helix DNA-binding domain"/>
    <property type="match status" value="1"/>
</dbReference>
<comment type="similarity">
    <text evidence="2">Belongs to the MGMT family.</text>
</comment>
<dbReference type="SUPFAM" id="SSF53155">
    <property type="entry name" value="Methylated DNA-protein cysteine methyltransferase domain"/>
    <property type="match status" value="1"/>
</dbReference>
<evidence type="ECO:0000256" key="4">
    <source>
        <dbReference type="ARBA" id="ARBA00022603"/>
    </source>
</evidence>
<keyword evidence="5 12" id="KW-0808">Transferase</keyword>
<dbReference type="Pfam" id="PF02870">
    <property type="entry name" value="Methyltransf_1N"/>
    <property type="match status" value="1"/>
</dbReference>
<reference evidence="12 13" key="1">
    <citation type="submission" date="2016-11" db="EMBL/GenBank/DDBJ databases">
        <authorList>
            <person name="Jaros S."/>
            <person name="Januszkiewicz K."/>
            <person name="Wedrychowicz H."/>
        </authorList>
    </citation>
    <scope>NUCLEOTIDE SEQUENCE [LARGE SCALE GENOMIC DNA]</scope>
    <source>
        <strain evidence="12 13">DSM 18119</strain>
    </source>
</reference>
<gene>
    <name evidence="12" type="ORF">SAMN02745131_03447</name>
</gene>
<dbReference type="InterPro" id="IPR009057">
    <property type="entry name" value="Homeodomain-like_sf"/>
</dbReference>
<organism evidence="12 13">
    <name type="scientific">Flavisolibacter ginsengisoli DSM 18119</name>
    <dbReference type="NCBI Taxonomy" id="1121884"/>
    <lineage>
        <taxon>Bacteria</taxon>
        <taxon>Pseudomonadati</taxon>
        <taxon>Bacteroidota</taxon>
        <taxon>Chitinophagia</taxon>
        <taxon>Chitinophagales</taxon>
        <taxon>Chitinophagaceae</taxon>
        <taxon>Flavisolibacter</taxon>
    </lineage>
</organism>
<dbReference type="SMART" id="SM00342">
    <property type="entry name" value="HTH_ARAC"/>
    <property type="match status" value="1"/>
</dbReference>
<dbReference type="PANTHER" id="PTHR10815:SF13">
    <property type="entry name" value="METHYLATED-DNA--PROTEIN-CYSTEINE METHYLTRANSFERASE"/>
    <property type="match status" value="1"/>
</dbReference>
<evidence type="ECO:0000313" key="12">
    <source>
        <dbReference type="EMBL" id="SHF74957.1"/>
    </source>
</evidence>
<evidence type="ECO:0000256" key="3">
    <source>
        <dbReference type="ARBA" id="ARBA00011918"/>
    </source>
</evidence>
<feature type="domain" description="HTH araC/xylS-type" evidence="11">
    <location>
        <begin position="13"/>
        <end position="111"/>
    </location>
</feature>
<dbReference type="CDD" id="cd06445">
    <property type="entry name" value="ATase"/>
    <property type="match status" value="1"/>
</dbReference>
<dbReference type="InterPro" id="IPR014048">
    <property type="entry name" value="MethylDNA_cys_MeTrfase_DNA-bd"/>
</dbReference>
<name>A0A1M5E6V9_9BACT</name>
<comment type="catalytic activity">
    <reaction evidence="1">
        <text>a 4-O-methyl-thymidine in DNA + L-cysteinyl-[protein] = a thymidine in DNA + S-methyl-L-cysteinyl-[protein]</text>
        <dbReference type="Rhea" id="RHEA:53428"/>
        <dbReference type="Rhea" id="RHEA-COMP:10131"/>
        <dbReference type="Rhea" id="RHEA-COMP:10132"/>
        <dbReference type="Rhea" id="RHEA-COMP:13555"/>
        <dbReference type="Rhea" id="RHEA-COMP:13556"/>
        <dbReference type="ChEBI" id="CHEBI:29950"/>
        <dbReference type="ChEBI" id="CHEBI:82612"/>
        <dbReference type="ChEBI" id="CHEBI:137386"/>
        <dbReference type="ChEBI" id="CHEBI:137387"/>
        <dbReference type="EC" id="2.1.1.63"/>
    </reaction>
</comment>
<dbReference type="PANTHER" id="PTHR10815">
    <property type="entry name" value="METHYLATED-DNA--PROTEIN-CYSTEINE METHYLTRANSFERASE"/>
    <property type="match status" value="1"/>
</dbReference>
<evidence type="ECO:0000259" key="11">
    <source>
        <dbReference type="PROSITE" id="PS01124"/>
    </source>
</evidence>
<dbReference type="PROSITE" id="PS01124">
    <property type="entry name" value="HTH_ARAC_FAMILY_2"/>
    <property type="match status" value="1"/>
</dbReference>
<evidence type="ECO:0000256" key="7">
    <source>
        <dbReference type="ARBA" id="ARBA00023015"/>
    </source>
</evidence>
<sequence length="282" mass="31715">MNQQAHYNFNRIAEAIEYLTQNFRKQPSLDDVAEKIHVSPFHFQRMFSEWAGVSPKKFLQFLTIDHAKTILKEKGTTLFDAAFETGLSGTGRLHDLFINIEGMTPGEYKNGGENLSINFSFAESPFGNILVASTPKGICYMAFTNDEQQAIFELQQRFPNATYKQITDLIQQNALYIFSHDWSKLDQVKLHLKGTAFQLKVWEALLKIPMGALTTYKTIASGIDNPNALRAVGTAIGQNPVAFIIPCHRVIQSAGTFGNYHWGSHRKTAMIGWEAARTNHAL</sequence>
<dbReference type="AlphaFoldDB" id="A0A1M5E6V9"/>
<evidence type="ECO:0000256" key="2">
    <source>
        <dbReference type="ARBA" id="ARBA00008711"/>
    </source>
</evidence>
<dbReference type="InterPro" id="IPR018060">
    <property type="entry name" value="HTH_AraC"/>
</dbReference>
<evidence type="ECO:0000256" key="9">
    <source>
        <dbReference type="ARBA" id="ARBA00023204"/>
    </source>
</evidence>
<dbReference type="GO" id="GO:0003700">
    <property type="term" value="F:DNA-binding transcription factor activity"/>
    <property type="evidence" value="ECO:0007669"/>
    <property type="project" value="InterPro"/>
</dbReference>
<dbReference type="PROSITE" id="PS00374">
    <property type="entry name" value="MGMT"/>
    <property type="match status" value="1"/>
</dbReference>
<dbReference type="GO" id="GO:0006281">
    <property type="term" value="P:DNA repair"/>
    <property type="evidence" value="ECO:0007669"/>
    <property type="project" value="UniProtKB-KW"/>
</dbReference>
<evidence type="ECO:0000313" key="13">
    <source>
        <dbReference type="Proteomes" id="UP000184048"/>
    </source>
</evidence>
<evidence type="ECO:0000256" key="8">
    <source>
        <dbReference type="ARBA" id="ARBA00023163"/>
    </source>
</evidence>
<dbReference type="GO" id="GO:0043565">
    <property type="term" value="F:sequence-specific DNA binding"/>
    <property type="evidence" value="ECO:0007669"/>
    <property type="project" value="InterPro"/>
</dbReference>
<dbReference type="InterPro" id="IPR036631">
    <property type="entry name" value="MGMT_N_sf"/>
</dbReference>
<keyword evidence="13" id="KW-1185">Reference proteome</keyword>
<dbReference type="InterPro" id="IPR036388">
    <property type="entry name" value="WH-like_DNA-bd_sf"/>
</dbReference>
<dbReference type="GO" id="GO:0003908">
    <property type="term" value="F:methylated-DNA-[protein]-cysteine S-methyltransferase activity"/>
    <property type="evidence" value="ECO:0007669"/>
    <property type="project" value="UniProtKB-EC"/>
</dbReference>
<dbReference type="Pfam" id="PF12833">
    <property type="entry name" value="HTH_18"/>
    <property type="match status" value="1"/>
</dbReference>
<accession>A0A1M5E6V9</accession>
<evidence type="ECO:0000256" key="10">
    <source>
        <dbReference type="ARBA" id="ARBA00049348"/>
    </source>
</evidence>
<dbReference type="FunFam" id="1.10.10.10:FF:000214">
    <property type="entry name" value="Methylated-DNA--protein-cysteine methyltransferase"/>
    <property type="match status" value="1"/>
</dbReference>
<dbReference type="RefSeq" id="WP_072836576.1">
    <property type="nucleotide sequence ID" value="NZ_FQUU01000017.1"/>
</dbReference>
<dbReference type="InterPro" id="IPR036217">
    <property type="entry name" value="MethylDNA_cys_MeTrfase_DNAb"/>
</dbReference>
<keyword evidence="7" id="KW-0805">Transcription regulation</keyword>